<sequence length="389" mass="44852">MTNFIEFTRVHILDLPNDLLLNCLGRVSRSYYPTLCLVSKRFRSLIRSIELYQTRTLLGRTESCLYLCLRFSYGSKQCWYTLCKRPTPSPKPKPNPISGLFSPCFRPFRIPKSSNYHMVSVSTLKISAWPWWNCVAIGSTIYKVGKFIDGGISSRVFFLDCRSHTWHEAPTPSIQMTPEWPLVSVIDGKIYVVEGWNDPDSSDSMEVFDLKKQIWEHVPCPRAEVFGKSLTLRSLAIDGKLYLIGDKNMVYTAAENKWDVVGYETRICSAFCDSSCVIDNIMYKYSLSRKLQWYDSKGILWRDLKGLEELTKIPKSCTRVRMVNHGGKIALLWEKEVRGFVSNEKNIWCAVFAVERRSEEEVYGKLEWCEVVLKVPKSCCLLEFLAVNV</sequence>
<dbReference type="GeneID" id="108815541"/>
<dbReference type="InterPro" id="IPR057499">
    <property type="entry name" value="Kelch_FKB95"/>
</dbReference>
<evidence type="ECO:0000313" key="2">
    <source>
        <dbReference type="Proteomes" id="UP000504610"/>
    </source>
</evidence>
<name>A0A6J0K7S9_RAPSA</name>
<dbReference type="Proteomes" id="UP000504610">
    <property type="component" value="Chromosome 7"/>
</dbReference>
<dbReference type="InterPro" id="IPR001810">
    <property type="entry name" value="F-box_dom"/>
</dbReference>
<evidence type="ECO:0000259" key="1">
    <source>
        <dbReference type="PROSITE" id="PS50181"/>
    </source>
</evidence>
<dbReference type="InterPro" id="IPR036047">
    <property type="entry name" value="F-box-like_dom_sf"/>
</dbReference>
<dbReference type="KEGG" id="rsz:108815541"/>
<dbReference type="InterPro" id="IPR015915">
    <property type="entry name" value="Kelch-typ_b-propeller"/>
</dbReference>
<reference evidence="2" key="1">
    <citation type="journal article" date="2019" name="Database">
        <title>The radish genome database (RadishGD): an integrated information resource for radish genomics.</title>
        <authorList>
            <person name="Yu H.J."/>
            <person name="Baek S."/>
            <person name="Lee Y.J."/>
            <person name="Cho A."/>
            <person name="Mun J.H."/>
        </authorList>
    </citation>
    <scope>NUCLEOTIDE SEQUENCE [LARGE SCALE GENOMIC DNA]</scope>
    <source>
        <strain evidence="2">cv. WK10039</strain>
    </source>
</reference>
<evidence type="ECO:0000313" key="3">
    <source>
        <dbReference type="RefSeq" id="XP_018443613.1"/>
    </source>
</evidence>
<dbReference type="SMART" id="SM00256">
    <property type="entry name" value="FBOX"/>
    <property type="match status" value="1"/>
</dbReference>
<dbReference type="InterPro" id="IPR050354">
    <property type="entry name" value="F-box/kelch-repeat_ARATH"/>
</dbReference>
<dbReference type="PROSITE" id="PS50181">
    <property type="entry name" value="FBOX"/>
    <property type="match status" value="1"/>
</dbReference>
<dbReference type="OrthoDB" id="191037at2759"/>
<feature type="domain" description="F-box" evidence="1">
    <location>
        <begin position="9"/>
        <end position="55"/>
    </location>
</feature>
<organism evidence="2 3">
    <name type="scientific">Raphanus sativus</name>
    <name type="common">Radish</name>
    <name type="synonym">Raphanus raphanistrum var. sativus</name>
    <dbReference type="NCBI Taxonomy" id="3726"/>
    <lineage>
        <taxon>Eukaryota</taxon>
        <taxon>Viridiplantae</taxon>
        <taxon>Streptophyta</taxon>
        <taxon>Embryophyta</taxon>
        <taxon>Tracheophyta</taxon>
        <taxon>Spermatophyta</taxon>
        <taxon>Magnoliopsida</taxon>
        <taxon>eudicotyledons</taxon>
        <taxon>Gunneridae</taxon>
        <taxon>Pentapetalae</taxon>
        <taxon>rosids</taxon>
        <taxon>malvids</taxon>
        <taxon>Brassicales</taxon>
        <taxon>Brassicaceae</taxon>
        <taxon>Brassiceae</taxon>
        <taxon>Raphanus</taxon>
    </lineage>
</organism>
<dbReference type="Pfam" id="PF00646">
    <property type="entry name" value="F-box"/>
    <property type="match status" value="1"/>
</dbReference>
<dbReference type="Gene3D" id="2.120.10.80">
    <property type="entry name" value="Kelch-type beta propeller"/>
    <property type="match status" value="1"/>
</dbReference>
<dbReference type="PANTHER" id="PTHR24414">
    <property type="entry name" value="F-BOX/KELCH-REPEAT PROTEIN SKIP4"/>
    <property type="match status" value="1"/>
</dbReference>
<dbReference type="SUPFAM" id="SSF81383">
    <property type="entry name" value="F-box domain"/>
    <property type="match status" value="1"/>
</dbReference>
<dbReference type="AlphaFoldDB" id="A0A6J0K7S9"/>
<dbReference type="RefSeq" id="XP_018443613.1">
    <property type="nucleotide sequence ID" value="XM_018588111.2"/>
</dbReference>
<keyword evidence="2" id="KW-1185">Reference proteome</keyword>
<dbReference type="SUPFAM" id="SSF117281">
    <property type="entry name" value="Kelch motif"/>
    <property type="match status" value="1"/>
</dbReference>
<accession>A0A6J0K7S9</accession>
<reference evidence="3" key="2">
    <citation type="submission" date="2025-08" db="UniProtKB">
        <authorList>
            <consortium name="RefSeq"/>
        </authorList>
    </citation>
    <scope>IDENTIFICATION</scope>
    <source>
        <tissue evidence="3">Leaf</tissue>
    </source>
</reference>
<dbReference type="Pfam" id="PF25210">
    <property type="entry name" value="Kelch_FKB95"/>
    <property type="match status" value="1"/>
</dbReference>
<protein>
    <submittedName>
        <fullName evidence="3">F-box/kelch-repeat protein At4g11770</fullName>
    </submittedName>
</protein>
<gene>
    <name evidence="3" type="primary">LOC108815541</name>
</gene>
<proteinExistence type="predicted"/>
<dbReference type="PANTHER" id="PTHR24414:SF82">
    <property type="entry name" value="GALACTOSE OXIDASE_KELCH REPEAT SUPERFAMILY PROTEIN"/>
    <property type="match status" value="1"/>
</dbReference>